<proteinExistence type="predicted"/>
<keyword evidence="1" id="KW-0812">Transmembrane</keyword>
<accession>A0ABV2GSP6</accession>
<comment type="caution">
    <text evidence="2">The sequence shown here is derived from an EMBL/GenBank/DDBJ whole genome shotgun (WGS) entry which is preliminary data.</text>
</comment>
<sequence>MTPRQIANDAALQGTDTDLARSGAALSELGEDVRTQMNEALHADEALFENGPPVGLQRRLGFVIGSQLNVGRRAVIVGAVGWAPLLVLAGIQNVTMRTDGMMSLLWDAGMHARYLIAAPLLVLAEAHCASRLNAIVRHFADAGLVADRDRGPYDAAVASTRAQLNSRAAEIIVIALAYLLMSAAVFSLPFDQFPVWHKTGSLAPGFSPAGWWHLLVSLPLLLTLLLGWAWRFALWAQLLWRIARIDLRLLPSHPDGTAGLAVLGYSLRAFSLLAMALATIIAGRSAHIVLVDGALPREHVIFSAGLLVVVGAFFAAPLFFFTPILMRALQRGSFEYGVLANRVGAVFEEKWFGRNKPVDNSALEKPDFSATTDLYAIVANVYALRLVPIDPKSIAMLGVALLLPFVPIVFLALPMDEILAGLKGLLF</sequence>
<evidence type="ECO:0000313" key="2">
    <source>
        <dbReference type="EMBL" id="MET3581311.1"/>
    </source>
</evidence>
<name>A0ABV2GSP6_9HYPH</name>
<keyword evidence="1" id="KW-1133">Transmembrane helix</keyword>
<evidence type="ECO:0000256" key="1">
    <source>
        <dbReference type="SAM" id="Phobius"/>
    </source>
</evidence>
<keyword evidence="3" id="KW-1185">Reference proteome</keyword>
<feature type="transmembrane region" description="Helical" evidence="1">
    <location>
        <begin position="171"/>
        <end position="190"/>
    </location>
</feature>
<dbReference type="RefSeq" id="WP_354492964.1">
    <property type="nucleotide sequence ID" value="NZ_JBEPMC010000007.1"/>
</dbReference>
<dbReference type="Proteomes" id="UP001549204">
    <property type="component" value="Unassembled WGS sequence"/>
</dbReference>
<feature type="transmembrane region" description="Helical" evidence="1">
    <location>
        <begin position="394"/>
        <end position="413"/>
    </location>
</feature>
<feature type="transmembrane region" description="Helical" evidence="1">
    <location>
        <begin position="257"/>
        <end position="281"/>
    </location>
</feature>
<reference evidence="2 3" key="1">
    <citation type="submission" date="2024-06" db="EMBL/GenBank/DDBJ databases">
        <title>Genomic Encyclopedia of Type Strains, Phase IV (KMG-IV): sequencing the most valuable type-strain genomes for metagenomic binning, comparative biology and taxonomic classification.</title>
        <authorList>
            <person name="Goeker M."/>
        </authorList>
    </citation>
    <scope>NUCLEOTIDE SEQUENCE [LARGE SCALE GENOMIC DNA]</scope>
    <source>
        <strain evidence="2 3">DSM 100022</strain>
    </source>
</reference>
<keyword evidence="1" id="KW-0472">Membrane</keyword>
<protein>
    <submittedName>
        <fullName evidence="2">Uncharacterized protein</fullName>
    </submittedName>
</protein>
<feature type="transmembrane region" description="Helical" evidence="1">
    <location>
        <begin position="111"/>
        <end position="129"/>
    </location>
</feature>
<dbReference type="EMBL" id="JBEPMC010000007">
    <property type="protein sequence ID" value="MET3581311.1"/>
    <property type="molecule type" value="Genomic_DNA"/>
</dbReference>
<gene>
    <name evidence="2" type="ORF">ABID19_004357</name>
</gene>
<evidence type="ECO:0000313" key="3">
    <source>
        <dbReference type="Proteomes" id="UP001549204"/>
    </source>
</evidence>
<feature type="transmembrane region" description="Helical" evidence="1">
    <location>
        <begin position="74"/>
        <end position="91"/>
    </location>
</feature>
<organism evidence="2 3">
    <name type="scientific">Mesorhizobium robiniae</name>
    <dbReference type="NCBI Taxonomy" id="559315"/>
    <lineage>
        <taxon>Bacteria</taxon>
        <taxon>Pseudomonadati</taxon>
        <taxon>Pseudomonadota</taxon>
        <taxon>Alphaproteobacteria</taxon>
        <taxon>Hyphomicrobiales</taxon>
        <taxon>Phyllobacteriaceae</taxon>
        <taxon>Mesorhizobium</taxon>
    </lineage>
</organism>
<feature type="transmembrane region" description="Helical" evidence="1">
    <location>
        <begin position="210"/>
        <end position="236"/>
    </location>
</feature>
<feature type="transmembrane region" description="Helical" evidence="1">
    <location>
        <begin position="301"/>
        <end position="321"/>
    </location>
</feature>